<name>A0A2P5AD33_PARAD</name>
<keyword evidence="6" id="KW-1185">Reference proteome</keyword>
<reference evidence="6" key="1">
    <citation type="submission" date="2016-06" db="EMBL/GenBank/DDBJ databases">
        <title>Parallel loss of symbiosis genes in relatives of nitrogen-fixing non-legume Parasponia.</title>
        <authorList>
            <person name="Van Velzen R."/>
            <person name="Holmer R."/>
            <person name="Bu F."/>
            <person name="Rutten L."/>
            <person name="Van Zeijl A."/>
            <person name="Liu W."/>
            <person name="Santuari L."/>
            <person name="Cao Q."/>
            <person name="Sharma T."/>
            <person name="Shen D."/>
            <person name="Roswanjaya Y."/>
            <person name="Wardhani T."/>
            <person name="Kalhor M.S."/>
            <person name="Jansen J."/>
            <person name="Van den Hoogen J."/>
            <person name="Gungor B."/>
            <person name="Hartog M."/>
            <person name="Hontelez J."/>
            <person name="Verver J."/>
            <person name="Yang W.-C."/>
            <person name="Schijlen E."/>
            <person name="Repin R."/>
            <person name="Schilthuizen M."/>
            <person name="Schranz E."/>
            <person name="Heidstra R."/>
            <person name="Miyata K."/>
            <person name="Fedorova E."/>
            <person name="Kohlen W."/>
            <person name="Bisseling T."/>
            <person name="Smit S."/>
            <person name="Geurts R."/>
        </authorList>
    </citation>
    <scope>NUCLEOTIDE SEQUENCE [LARGE SCALE GENOMIC DNA]</scope>
    <source>
        <strain evidence="6">cv. WU1-14</strain>
    </source>
</reference>
<dbReference type="SUPFAM" id="SSF52058">
    <property type="entry name" value="L domain-like"/>
    <property type="match status" value="1"/>
</dbReference>
<accession>A0A2P5AD33</accession>
<keyword evidence="1" id="KW-0433">Leucine-rich repeat</keyword>
<dbReference type="PRINTS" id="PR00364">
    <property type="entry name" value="DISEASERSIST"/>
</dbReference>
<keyword evidence="2" id="KW-0611">Plant defense</keyword>
<evidence type="ECO:0000313" key="6">
    <source>
        <dbReference type="Proteomes" id="UP000237105"/>
    </source>
</evidence>
<sequence>MRESNSGDGWVGKTILAQGLFNEDEVGKHFDLKEWICVYEEFDVFKVTKTILREARVSNIMDLNLLQVELKKRLAGKKFLIVLDDVWNDSYDDWNVLKKPFNDGAQGSKIIHASSAINVDIATNYDLEKIGTEIVKKCKGLSLAAKTLGGLLHSIRVYALKERDVLDNLLPNTNLKKLKIEEYGGTTFPKWFGNQTLCNLVELSLEHCNFCHILPSLGKLPSLNSLRIGYFDAVVKVGLEFYGCSVKPSASLESLVFDRMYNWKEWLMPIEDVEAFPKLKTLKLAFCGSLNGNLPCFLPSLKELSILCCSEHASSLPKMPLVNTLHLQCFPRLMGFQDIETFSCLQELKSLPVFWPNNI</sequence>
<evidence type="ECO:0000256" key="1">
    <source>
        <dbReference type="ARBA" id="ARBA00022614"/>
    </source>
</evidence>
<dbReference type="SUPFAM" id="SSF52540">
    <property type="entry name" value="P-loop containing nucleoside triphosphate hydrolases"/>
    <property type="match status" value="1"/>
</dbReference>
<organism evidence="5 6">
    <name type="scientific">Parasponia andersonii</name>
    <name type="common">Sponia andersonii</name>
    <dbReference type="NCBI Taxonomy" id="3476"/>
    <lineage>
        <taxon>Eukaryota</taxon>
        <taxon>Viridiplantae</taxon>
        <taxon>Streptophyta</taxon>
        <taxon>Embryophyta</taxon>
        <taxon>Tracheophyta</taxon>
        <taxon>Spermatophyta</taxon>
        <taxon>Magnoliopsida</taxon>
        <taxon>eudicotyledons</taxon>
        <taxon>Gunneridae</taxon>
        <taxon>Pentapetalae</taxon>
        <taxon>rosids</taxon>
        <taxon>fabids</taxon>
        <taxon>Rosales</taxon>
        <taxon>Cannabaceae</taxon>
        <taxon>Parasponia</taxon>
    </lineage>
</organism>
<gene>
    <name evidence="5" type="ORF">PanWU01x14_344560</name>
</gene>
<dbReference type="InterPro" id="IPR056789">
    <property type="entry name" value="LRR_R13L1-DRL21"/>
</dbReference>
<evidence type="ECO:0000259" key="3">
    <source>
        <dbReference type="Pfam" id="PF00931"/>
    </source>
</evidence>
<dbReference type="PANTHER" id="PTHR36766">
    <property type="entry name" value="PLANT BROAD-SPECTRUM MILDEW RESISTANCE PROTEIN RPW8"/>
    <property type="match status" value="1"/>
</dbReference>
<dbReference type="PANTHER" id="PTHR36766:SF51">
    <property type="entry name" value="DISEASE RESISTANCE RPP13-LIKE PROTEIN 1"/>
    <property type="match status" value="1"/>
</dbReference>
<dbReference type="STRING" id="3476.A0A2P5AD33"/>
<dbReference type="Pfam" id="PF25019">
    <property type="entry name" value="LRR_R13L1-DRL21"/>
    <property type="match status" value="1"/>
</dbReference>
<comment type="caution">
    <text evidence="5">The sequence shown here is derived from an EMBL/GenBank/DDBJ whole genome shotgun (WGS) entry which is preliminary data.</text>
</comment>
<dbReference type="GO" id="GO:0043531">
    <property type="term" value="F:ADP binding"/>
    <property type="evidence" value="ECO:0007669"/>
    <property type="project" value="InterPro"/>
</dbReference>
<dbReference type="InterPro" id="IPR027417">
    <property type="entry name" value="P-loop_NTPase"/>
</dbReference>
<proteinExistence type="predicted"/>
<dbReference type="GO" id="GO:0006952">
    <property type="term" value="P:defense response"/>
    <property type="evidence" value="ECO:0007669"/>
    <property type="project" value="UniProtKB-KW"/>
</dbReference>
<dbReference type="Gene3D" id="3.40.50.300">
    <property type="entry name" value="P-loop containing nucleotide triphosphate hydrolases"/>
    <property type="match status" value="1"/>
</dbReference>
<dbReference type="Pfam" id="PF00931">
    <property type="entry name" value="NB-ARC"/>
    <property type="match status" value="1"/>
</dbReference>
<dbReference type="Gene3D" id="3.80.10.10">
    <property type="entry name" value="Ribonuclease Inhibitor"/>
    <property type="match status" value="1"/>
</dbReference>
<feature type="domain" description="NB-ARC" evidence="3">
    <location>
        <begin position="6"/>
        <end position="143"/>
    </location>
</feature>
<protein>
    <submittedName>
        <fullName evidence="5">NB-ARC domain, LRR domain containing protein</fullName>
    </submittedName>
</protein>
<dbReference type="InterPro" id="IPR002182">
    <property type="entry name" value="NB-ARC"/>
</dbReference>
<dbReference type="Proteomes" id="UP000237105">
    <property type="component" value="Unassembled WGS sequence"/>
</dbReference>
<evidence type="ECO:0000259" key="4">
    <source>
        <dbReference type="Pfam" id="PF25019"/>
    </source>
</evidence>
<feature type="domain" description="R13L1/DRL21-like LRR repeat region" evidence="4">
    <location>
        <begin position="161"/>
        <end position="229"/>
    </location>
</feature>
<evidence type="ECO:0000313" key="5">
    <source>
        <dbReference type="EMBL" id="PON34426.1"/>
    </source>
</evidence>
<dbReference type="InterPro" id="IPR032675">
    <property type="entry name" value="LRR_dom_sf"/>
</dbReference>
<dbReference type="AlphaFoldDB" id="A0A2P5AD33"/>
<dbReference type="OrthoDB" id="1733640at2759"/>
<evidence type="ECO:0000256" key="2">
    <source>
        <dbReference type="ARBA" id="ARBA00022821"/>
    </source>
</evidence>
<dbReference type="EMBL" id="JXTB01000660">
    <property type="protein sequence ID" value="PON34426.1"/>
    <property type="molecule type" value="Genomic_DNA"/>
</dbReference>